<evidence type="ECO:0000313" key="1">
    <source>
        <dbReference type="EMBL" id="CAD7698940.1"/>
    </source>
</evidence>
<dbReference type="EMBL" id="CAJHUC010000925">
    <property type="protein sequence ID" value="CAD7698940.1"/>
    <property type="molecule type" value="Genomic_DNA"/>
</dbReference>
<feature type="non-terminal residue" evidence="1">
    <location>
        <position position="1"/>
    </location>
</feature>
<proteinExistence type="predicted"/>
<dbReference type="Gene3D" id="3.30.200.20">
    <property type="entry name" value="Phosphorylase Kinase, domain 1"/>
    <property type="match status" value="1"/>
</dbReference>
<reference evidence="1" key="1">
    <citation type="submission" date="2020-12" db="EMBL/GenBank/DDBJ databases">
        <authorList>
            <person name="Iha C."/>
        </authorList>
    </citation>
    <scope>NUCLEOTIDE SEQUENCE</scope>
</reference>
<dbReference type="AlphaFoldDB" id="A0A8S1IVI2"/>
<sequence>MSPVQEQHDGAAEGLIEGKEVQHTIEMLPEHLQGLQYNHNVIHFLKHQLNQVSDLERPYCATPESWEEFETVIMKGQRLIRMHQITFDPLTFYDTGHAVRMIEQISRALYAYLEEWGLSDTVKCSYEVPDHLVTEDRRWLDALVEYIFLDVDCSFEDAHVYNEWAGIRRELKGHMKHLQPISDGDVTCTERIGVGAISTVYKGLWMGSPVAVKIRRGDGSIA</sequence>
<accession>A0A8S1IVI2</accession>
<comment type="caution">
    <text evidence="1">The sequence shown here is derived from an EMBL/GenBank/DDBJ whole genome shotgun (WGS) entry which is preliminary data.</text>
</comment>
<gene>
    <name evidence="1" type="ORF">OSTQU699_LOCUS4298</name>
</gene>
<keyword evidence="2" id="KW-1185">Reference proteome</keyword>
<evidence type="ECO:0000313" key="2">
    <source>
        <dbReference type="Proteomes" id="UP000708148"/>
    </source>
</evidence>
<protein>
    <submittedName>
        <fullName evidence="1">Uncharacterized protein</fullName>
    </submittedName>
</protein>
<name>A0A8S1IVI2_9CHLO</name>
<organism evidence="1 2">
    <name type="scientific">Ostreobium quekettii</name>
    <dbReference type="NCBI Taxonomy" id="121088"/>
    <lineage>
        <taxon>Eukaryota</taxon>
        <taxon>Viridiplantae</taxon>
        <taxon>Chlorophyta</taxon>
        <taxon>core chlorophytes</taxon>
        <taxon>Ulvophyceae</taxon>
        <taxon>TCBD clade</taxon>
        <taxon>Bryopsidales</taxon>
        <taxon>Ostreobineae</taxon>
        <taxon>Ostreobiaceae</taxon>
        <taxon>Ostreobium</taxon>
    </lineage>
</organism>
<dbReference type="Proteomes" id="UP000708148">
    <property type="component" value="Unassembled WGS sequence"/>
</dbReference>